<dbReference type="EMBL" id="RBIG01000001">
    <property type="protein sequence ID" value="RKQ73724.1"/>
    <property type="molecule type" value="Genomic_DNA"/>
</dbReference>
<evidence type="ECO:0000313" key="2">
    <source>
        <dbReference type="EMBL" id="RKQ73724.1"/>
    </source>
</evidence>
<dbReference type="HAMAP" id="MF_00775">
    <property type="entry name" value="UPF0311"/>
    <property type="match status" value="1"/>
</dbReference>
<dbReference type="Pfam" id="PF11578">
    <property type="entry name" value="DUF3237"/>
    <property type="match status" value="1"/>
</dbReference>
<accession>A0A420WRQ0</accession>
<comment type="caution">
    <text evidence="2">The sequence shown here is derived from an EMBL/GenBank/DDBJ whole genome shotgun (WGS) entry which is preliminary data.</text>
</comment>
<dbReference type="PANTHER" id="PTHR37315:SF1">
    <property type="entry name" value="UPF0311 PROTEIN BLR7842"/>
    <property type="match status" value="1"/>
</dbReference>
<dbReference type="InterPro" id="IPR020915">
    <property type="entry name" value="UPF0311"/>
</dbReference>
<dbReference type="Gene3D" id="2.40.160.20">
    <property type="match status" value="1"/>
</dbReference>
<comment type="similarity">
    <text evidence="1">Belongs to the UPF0311 family.</text>
</comment>
<dbReference type="OrthoDB" id="5294829at2"/>
<reference evidence="2 3" key="1">
    <citation type="submission" date="2018-10" db="EMBL/GenBank/DDBJ databases">
        <title>Comparative analysis of microorganisms from saline springs in Andes Mountain Range, Colombia.</title>
        <authorList>
            <person name="Rubin E."/>
        </authorList>
    </citation>
    <scope>NUCLEOTIDE SEQUENCE [LARGE SCALE GENOMIC DNA]</scope>
    <source>
        <strain evidence="2 3">USBA 36</strain>
    </source>
</reference>
<gene>
    <name evidence="2" type="ORF">BCL74_1515</name>
</gene>
<proteinExistence type="inferred from homology"/>
<dbReference type="Proteomes" id="UP000277424">
    <property type="component" value="Unassembled WGS sequence"/>
</dbReference>
<sequence>MPEIKTQFLMDMHLQVEMPMTLLGDTQYGERRIAKVLGGTFEGPRLKGKVHPGGGDWILNRIDGVTQLDVRLTMETHDGALIYMIYRGLRHGPADVMAKLNAGQPVDPSLIYFRTTPYFETAKDGPYAWLNRSCFVSLGRREPTGPIYQVFEVL</sequence>
<evidence type="ECO:0000256" key="1">
    <source>
        <dbReference type="HAMAP-Rule" id="MF_00775"/>
    </source>
</evidence>
<name>A0A420WRQ0_9PROT</name>
<dbReference type="AlphaFoldDB" id="A0A420WRQ0"/>
<evidence type="ECO:0000313" key="3">
    <source>
        <dbReference type="Proteomes" id="UP000277424"/>
    </source>
</evidence>
<protein>
    <recommendedName>
        <fullName evidence="1">UPF0311 protein BCL74_1515</fullName>
    </recommendedName>
</protein>
<dbReference type="PANTHER" id="PTHR37315">
    <property type="entry name" value="UPF0311 PROTEIN BLR7842"/>
    <property type="match status" value="1"/>
</dbReference>
<dbReference type="RefSeq" id="WP_121218750.1">
    <property type="nucleotide sequence ID" value="NZ_RBIG01000001.1"/>
</dbReference>
<organism evidence="2 3">
    <name type="scientific">Oceanibaculum indicum</name>
    <dbReference type="NCBI Taxonomy" id="526216"/>
    <lineage>
        <taxon>Bacteria</taxon>
        <taxon>Pseudomonadati</taxon>
        <taxon>Pseudomonadota</taxon>
        <taxon>Alphaproteobacteria</taxon>
        <taxon>Rhodospirillales</taxon>
        <taxon>Oceanibaculaceae</taxon>
        <taxon>Oceanibaculum</taxon>
    </lineage>
</organism>